<dbReference type="HAMAP" id="MF_01077">
    <property type="entry name" value="RimP"/>
    <property type="match status" value="1"/>
</dbReference>
<gene>
    <name evidence="3 6" type="primary">rimP</name>
    <name evidence="6" type="ORF">AMPC_14350</name>
</gene>
<dbReference type="PANTHER" id="PTHR33867">
    <property type="entry name" value="RIBOSOME MATURATION FACTOR RIMP"/>
    <property type="match status" value="1"/>
</dbReference>
<dbReference type="InterPro" id="IPR035956">
    <property type="entry name" value="RimP_N_sf"/>
</dbReference>
<comment type="function">
    <text evidence="3">Required for maturation of 30S ribosomal subunits.</text>
</comment>
<dbReference type="Proteomes" id="UP001162734">
    <property type="component" value="Chromosome"/>
</dbReference>
<dbReference type="Pfam" id="PF17384">
    <property type="entry name" value="DUF150_C"/>
    <property type="match status" value="1"/>
</dbReference>
<dbReference type="InterPro" id="IPR003728">
    <property type="entry name" value="Ribosome_maturation_RimP"/>
</dbReference>
<comment type="similarity">
    <text evidence="3">Belongs to the RimP family.</text>
</comment>
<dbReference type="SUPFAM" id="SSF74942">
    <property type="entry name" value="YhbC-like, C-terminal domain"/>
    <property type="match status" value="1"/>
</dbReference>
<dbReference type="PANTHER" id="PTHR33867:SF1">
    <property type="entry name" value="RIBOSOME MATURATION FACTOR RIMP"/>
    <property type="match status" value="1"/>
</dbReference>
<dbReference type="Gene3D" id="2.30.30.180">
    <property type="entry name" value="Ribosome maturation factor RimP, C-terminal domain"/>
    <property type="match status" value="1"/>
</dbReference>
<dbReference type="Pfam" id="PF02576">
    <property type="entry name" value="RimP_N"/>
    <property type="match status" value="1"/>
</dbReference>
<evidence type="ECO:0000259" key="5">
    <source>
        <dbReference type="Pfam" id="PF17384"/>
    </source>
</evidence>
<keyword evidence="2 3" id="KW-0690">Ribosome biogenesis</keyword>
<name>A0ABM7X8Z3_9BACT</name>
<dbReference type="Gene3D" id="3.30.300.70">
    <property type="entry name" value="RimP-like superfamily, N-terminal"/>
    <property type="match status" value="1"/>
</dbReference>
<sequence>MSAIGSESTVEQVRRVVEPVLEADGYELVEVEWQREGGAWVLRLYIDKAGGVTIDDCQAASRTVEPILDVEDVIEPAYALEVSSPGVNRPLRKPKDFERFAGERVHVKTYGPVETAPAAPGVGPRKNWTGTLRGFRDGMVEVDVDGQLHRIPHEKIAKANLEYDFEADLHKKE</sequence>
<dbReference type="InterPro" id="IPR036847">
    <property type="entry name" value="RimP_C_sf"/>
</dbReference>
<evidence type="ECO:0000256" key="2">
    <source>
        <dbReference type="ARBA" id="ARBA00022517"/>
    </source>
</evidence>
<evidence type="ECO:0000256" key="1">
    <source>
        <dbReference type="ARBA" id="ARBA00022490"/>
    </source>
</evidence>
<dbReference type="SUPFAM" id="SSF75420">
    <property type="entry name" value="YhbC-like, N-terminal domain"/>
    <property type="match status" value="1"/>
</dbReference>
<dbReference type="EMBL" id="AP025592">
    <property type="protein sequence ID" value="BDG08322.1"/>
    <property type="molecule type" value="Genomic_DNA"/>
</dbReference>
<feature type="domain" description="Ribosome maturation factor RimP C-terminal" evidence="5">
    <location>
        <begin position="91"/>
        <end position="165"/>
    </location>
</feature>
<evidence type="ECO:0000259" key="4">
    <source>
        <dbReference type="Pfam" id="PF02576"/>
    </source>
</evidence>
<comment type="subcellular location">
    <subcellularLocation>
        <location evidence="3">Cytoplasm</location>
    </subcellularLocation>
</comment>
<organism evidence="6 7">
    <name type="scientific">Anaeromyxobacter paludicola</name>
    <dbReference type="NCBI Taxonomy" id="2918171"/>
    <lineage>
        <taxon>Bacteria</taxon>
        <taxon>Pseudomonadati</taxon>
        <taxon>Myxococcota</taxon>
        <taxon>Myxococcia</taxon>
        <taxon>Myxococcales</taxon>
        <taxon>Cystobacterineae</taxon>
        <taxon>Anaeromyxobacteraceae</taxon>
        <taxon>Anaeromyxobacter</taxon>
    </lineage>
</organism>
<keyword evidence="1 3" id="KW-0963">Cytoplasm</keyword>
<dbReference type="RefSeq" id="WP_248345504.1">
    <property type="nucleotide sequence ID" value="NZ_AP025592.1"/>
</dbReference>
<evidence type="ECO:0000313" key="6">
    <source>
        <dbReference type="EMBL" id="BDG08322.1"/>
    </source>
</evidence>
<dbReference type="CDD" id="cd01734">
    <property type="entry name" value="YlxS_C"/>
    <property type="match status" value="1"/>
</dbReference>
<evidence type="ECO:0000256" key="3">
    <source>
        <dbReference type="HAMAP-Rule" id="MF_01077"/>
    </source>
</evidence>
<keyword evidence="7" id="KW-1185">Reference proteome</keyword>
<dbReference type="InterPro" id="IPR028989">
    <property type="entry name" value="RimP_N"/>
</dbReference>
<protein>
    <recommendedName>
        <fullName evidence="3">Ribosome maturation factor RimP</fullName>
    </recommendedName>
</protein>
<feature type="domain" description="Ribosome maturation factor RimP N-terminal" evidence="4">
    <location>
        <begin position="17"/>
        <end position="87"/>
    </location>
</feature>
<accession>A0ABM7X8Z3</accession>
<evidence type="ECO:0000313" key="7">
    <source>
        <dbReference type="Proteomes" id="UP001162734"/>
    </source>
</evidence>
<dbReference type="InterPro" id="IPR028998">
    <property type="entry name" value="RimP_C"/>
</dbReference>
<proteinExistence type="inferred from homology"/>
<reference evidence="7" key="1">
    <citation type="journal article" date="2022" name="Int. J. Syst. Evol. Microbiol.">
        <title>Anaeromyxobacter oryzae sp. nov., Anaeromyxobacter diazotrophicus sp. nov. and Anaeromyxobacter paludicola sp. nov., isolated from paddy soils.</title>
        <authorList>
            <person name="Itoh H."/>
            <person name="Xu Z."/>
            <person name="Mise K."/>
            <person name="Masuda Y."/>
            <person name="Ushijima N."/>
            <person name="Hayakawa C."/>
            <person name="Shiratori Y."/>
            <person name="Senoo K."/>
        </authorList>
    </citation>
    <scope>NUCLEOTIDE SEQUENCE [LARGE SCALE GENOMIC DNA]</scope>
    <source>
        <strain evidence="7">Red630</strain>
    </source>
</reference>